<dbReference type="RefSeq" id="WP_055461473.1">
    <property type="nucleotide sequence ID" value="NZ_CYHG01000001.1"/>
</dbReference>
<feature type="transmembrane region" description="Helical" evidence="1">
    <location>
        <begin position="12"/>
        <end position="33"/>
    </location>
</feature>
<dbReference type="EMBL" id="CYHG01000001">
    <property type="protein sequence ID" value="CUB02512.1"/>
    <property type="molecule type" value="Genomic_DNA"/>
</dbReference>
<keyword evidence="1" id="KW-0812">Transmembrane</keyword>
<keyword evidence="1" id="KW-0472">Membrane</keyword>
<feature type="transmembrane region" description="Helical" evidence="1">
    <location>
        <begin position="968"/>
        <end position="987"/>
    </location>
</feature>
<dbReference type="Gene3D" id="1.20.1640.10">
    <property type="entry name" value="Multidrug efflux transporter AcrB transmembrane domain"/>
    <property type="match status" value="2"/>
</dbReference>
<name>A0A0K6IGP0_9GAMM</name>
<feature type="transmembrane region" description="Helical" evidence="1">
    <location>
        <begin position="999"/>
        <end position="1024"/>
    </location>
</feature>
<protein>
    <submittedName>
        <fullName evidence="2">Multidrug efflux pump subunit AcrB</fullName>
    </submittedName>
</protein>
<feature type="transmembrane region" description="Helical" evidence="1">
    <location>
        <begin position="927"/>
        <end position="947"/>
    </location>
</feature>
<dbReference type="PRINTS" id="PR00702">
    <property type="entry name" value="ACRIFLAVINRP"/>
</dbReference>
<feature type="transmembrane region" description="Helical" evidence="1">
    <location>
        <begin position="896"/>
        <end position="915"/>
    </location>
</feature>
<keyword evidence="1" id="KW-1133">Transmembrane helix</keyword>
<feature type="transmembrane region" description="Helical" evidence="1">
    <location>
        <begin position="336"/>
        <end position="357"/>
    </location>
</feature>
<evidence type="ECO:0000313" key="3">
    <source>
        <dbReference type="Proteomes" id="UP000182769"/>
    </source>
</evidence>
<keyword evidence="3" id="KW-1185">Reference proteome</keyword>
<dbReference type="InterPro" id="IPR001036">
    <property type="entry name" value="Acrflvin-R"/>
</dbReference>
<dbReference type="PANTHER" id="PTHR32063">
    <property type="match status" value="1"/>
</dbReference>
<dbReference type="AlphaFoldDB" id="A0A0K6IGP0"/>
<dbReference type="SUPFAM" id="SSF82693">
    <property type="entry name" value="Multidrug efflux transporter AcrB pore domain, PN1, PN2, PC1 and PC2 subdomains"/>
    <property type="match status" value="2"/>
</dbReference>
<dbReference type="InterPro" id="IPR027463">
    <property type="entry name" value="AcrB_DN_DC_subdom"/>
</dbReference>
<dbReference type="Proteomes" id="UP000182769">
    <property type="component" value="Unassembled WGS sequence"/>
</dbReference>
<dbReference type="PANTHER" id="PTHR32063:SF33">
    <property type="entry name" value="RND SUPERFAMILY EFFLUX PUMP PERMEASE COMPONENT"/>
    <property type="match status" value="1"/>
</dbReference>
<dbReference type="SUPFAM" id="SSF82866">
    <property type="entry name" value="Multidrug efflux transporter AcrB transmembrane domain"/>
    <property type="match status" value="2"/>
</dbReference>
<dbReference type="OrthoDB" id="5287122at2"/>
<dbReference type="SUPFAM" id="SSF82714">
    <property type="entry name" value="Multidrug efflux transporter AcrB TolC docking domain, DN and DC subdomains"/>
    <property type="match status" value="2"/>
</dbReference>
<proteinExistence type="predicted"/>
<feature type="transmembrane region" description="Helical" evidence="1">
    <location>
        <begin position="364"/>
        <end position="383"/>
    </location>
</feature>
<gene>
    <name evidence="2" type="ORF">Ga0061065_101345</name>
</gene>
<dbReference type="Gene3D" id="3.30.70.1440">
    <property type="entry name" value="Multidrug efflux transporter AcrB pore domain"/>
    <property type="match status" value="1"/>
</dbReference>
<feature type="transmembrane region" description="Helical" evidence="1">
    <location>
        <begin position="395"/>
        <end position="417"/>
    </location>
</feature>
<accession>A0A0K6IGP0</accession>
<dbReference type="Pfam" id="PF00873">
    <property type="entry name" value="ACR_tran"/>
    <property type="match status" value="1"/>
</dbReference>
<feature type="transmembrane region" description="Helical" evidence="1">
    <location>
        <begin position="437"/>
        <end position="456"/>
    </location>
</feature>
<evidence type="ECO:0000256" key="1">
    <source>
        <dbReference type="SAM" id="Phobius"/>
    </source>
</evidence>
<feature type="transmembrane region" description="Helical" evidence="1">
    <location>
        <begin position="870"/>
        <end position="889"/>
    </location>
</feature>
<dbReference type="Gene3D" id="3.30.2090.10">
    <property type="entry name" value="Multidrug efflux transporter AcrB TolC docking domain, DN and DC subdomains"/>
    <property type="match status" value="2"/>
</dbReference>
<feature type="transmembrane region" description="Helical" evidence="1">
    <location>
        <begin position="462"/>
        <end position="482"/>
    </location>
</feature>
<sequence length="1052" mass="115351">MNTEQARGLIPWFANNPVAANLLLVLVIALGVINMDGLNKEAFPSLTPNQVSVYIEYDSGSAQASEEGVAIPVEQALQDVLGIKTVTTISNSRGVNTRIEMQDGYDIDDLMQDVKDELDQVTSFPDEADPPVVTKAMREEHAIWIQLYGNTDRRTLQTLSKDLESDLLEHPNINSVKISGWLDPTMLIDVDKSKLEAYGLTLSDVASAINNESSPERVATLRNEDIYLHVRASQQAYVKQAFANIPIRSNSSGSVLRLQDIATITDAFDDDDFMLSRFNGESSLALQVITTGRDDISKSAEAAKGIAEGWLLSGRLPEGVELDTWYDRSESINGRLSLMVTNAITGIVLVFIMLAIFLNLTVAFWVAMGLPFIFFGTLFVMGLDSVGLTLNLFTTFGFIMALGIVVDDAVVIGESVYSVRSKEGDTLANTIKGTMRVAVPTLFGVFTTVAAFWALSNIEGRLGQLYAQFAAVVAICLILSVIESKLILPAHLAHLNTHRKPPKNLLARAWAKIQHGADASLQWFNERVYASLILRAIEFRYAVLVLFLAVFALVISMPMTGAIRMSFFPNIPGDTIRATLTMYTDASYGQTHRVLTLLEDSARETDKTLSKGSNTLGIDHLQVTASGDQSGSLRIELASDAPYTAAEFARTWQRLVGSPEGVSNLRIRSARESVDALRVELRGRDNNVLDGAMEELITKLGSVSAVRGIEQSDSASESRLVLHLNEQGRALGLSTNALASQIMGNFDGQVVQKYQRDNAEIEVRIGYPDDQQESPANILGTLITLENGSRVPLSSVASLDQEIAQTKVTRIDGKRSVYLSAEVDKEQMSSTEVVAYLKSAIEPEMKQRFPSVDMYYSGEAEEREETQSSMIQMFSIAMLIIYGLLAIPLKSYSQPIIIMMAIPFGIVGALLGHWFNGLALGIFSLNGIIALSGVVVNDSLLLTARFNELRRETKHLHKAVIEACQTRLRAVLLTSITTFAGLIPILWETSRQAQVMVPAAVSLAYGILFATVITLILIPVLLMIQEDIKHLARRIKSFFGDETTELTSKTLD</sequence>
<dbReference type="GO" id="GO:0005886">
    <property type="term" value="C:plasma membrane"/>
    <property type="evidence" value="ECO:0007669"/>
    <property type="project" value="TreeGrafter"/>
</dbReference>
<dbReference type="Gene3D" id="3.30.70.1430">
    <property type="entry name" value="Multidrug efflux transporter AcrB pore domain"/>
    <property type="match status" value="2"/>
</dbReference>
<dbReference type="Gene3D" id="3.30.70.1320">
    <property type="entry name" value="Multidrug efflux transporter AcrB pore domain like"/>
    <property type="match status" value="1"/>
</dbReference>
<dbReference type="GO" id="GO:0042910">
    <property type="term" value="F:xenobiotic transmembrane transporter activity"/>
    <property type="evidence" value="ECO:0007669"/>
    <property type="project" value="TreeGrafter"/>
</dbReference>
<feature type="transmembrane region" description="Helical" evidence="1">
    <location>
        <begin position="541"/>
        <end position="563"/>
    </location>
</feature>
<organism evidence="2 3">
    <name type="scientific">Marinomonas fungiae</name>
    <dbReference type="NCBI Taxonomy" id="1137284"/>
    <lineage>
        <taxon>Bacteria</taxon>
        <taxon>Pseudomonadati</taxon>
        <taxon>Pseudomonadota</taxon>
        <taxon>Gammaproteobacteria</taxon>
        <taxon>Oceanospirillales</taxon>
        <taxon>Oceanospirillaceae</taxon>
        <taxon>Marinomonas</taxon>
    </lineage>
</organism>
<evidence type="ECO:0000313" key="2">
    <source>
        <dbReference type="EMBL" id="CUB02512.1"/>
    </source>
</evidence>
<reference evidence="3" key="1">
    <citation type="submission" date="2015-08" db="EMBL/GenBank/DDBJ databases">
        <authorList>
            <person name="Varghese N."/>
        </authorList>
    </citation>
    <scope>NUCLEOTIDE SEQUENCE [LARGE SCALE GENOMIC DNA]</scope>
    <source>
        <strain evidence="3">JCM 18476</strain>
    </source>
</reference>
<dbReference type="STRING" id="1137284.GCA_001418205_00346"/>